<dbReference type="Pfam" id="PF05635">
    <property type="entry name" value="23S_rRNA_IVP"/>
    <property type="match status" value="1"/>
</dbReference>
<dbReference type="PANTHER" id="PTHR38471">
    <property type="entry name" value="FOUR HELIX BUNDLE PROTEIN"/>
    <property type="match status" value="1"/>
</dbReference>
<dbReference type="InterPro" id="IPR036583">
    <property type="entry name" value="23S_rRNA_IVS_sf"/>
</dbReference>
<dbReference type="InterPro" id="IPR012657">
    <property type="entry name" value="23S_rRNA-intervening_sequence"/>
</dbReference>
<dbReference type="EMBL" id="UOEU01000657">
    <property type="protein sequence ID" value="VAW37236.1"/>
    <property type="molecule type" value="Genomic_DNA"/>
</dbReference>
<dbReference type="PIRSF" id="PIRSF035652">
    <property type="entry name" value="CHP02436"/>
    <property type="match status" value="1"/>
</dbReference>
<dbReference type="AlphaFoldDB" id="A0A3B0VY89"/>
<sequence>MAVAMAKGDDIQERLVKFAARVIKLSDELPDTKAGRHIAGQILRSGTSPAPNYAEARGAESSADFIHKLKVAHKELNETEVWLQIIIASKWQSNEKLARLLDECGQLARILSASIKTARQSSKQ</sequence>
<dbReference type="SUPFAM" id="SSF158446">
    <property type="entry name" value="IVS-encoded protein-like"/>
    <property type="match status" value="1"/>
</dbReference>
<accession>A0A3B0VY89</accession>
<dbReference type="PANTHER" id="PTHR38471:SF2">
    <property type="entry name" value="FOUR HELIX BUNDLE PROTEIN"/>
    <property type="match status" value="1"/>
</dbReference>
<reference evidence="1" key="1">
    <citation type="submission" date="2018-06" db="EMBL/GenBank/DDBJ databases">
        <authorList>
            <person name="Zhirakovskaya E."/>
        </authorList>
    </citation>
    <scope>NUCLEOTIDE SEQUENCE</scope>
</reference>
<organism evidence="1">
    <name type="scientific">hydrothermal vent metagenome</name>
    <dbReference type="NCBI Taxonomy" id="652676"/>
    <lineage>
        <taxon>unclassified sequences</taxon>
        <taxon>metagenomes</taxon>
        <taxon>ecological metagenomes</taxon>
    </lineage>
</organism>
<name>A0A3B0VY89_9ZZZZ</name>
<evidence type="ECO:0000313" key="1">
    <source>
        <dbReference type="EMBL" id="VAW37236.1"/>
    </source>
</evidence>
<protein>
    <submittedName>
        <fullName evidence="1">Four helix bundle protein</fullName>
    </submittedName>
</protein>
<gene>
    <name evidence="1" type="ORF">MNBD_CHLOROFLEXI01-4816</name>
</gene>
<dbReference type="NCBIfam" id="TIGR02436">
    <property type="entry name" value="four helix bundle protein"/>
    <property type="match status" value="1"/>
</dbReference>
<dbReference type="Gene3D" id="1.20.1440.60">
    <property type="entry name" value="23S rRNA-intervening sequence"/>
    <property type="match status" value="1"/>
</dbReference>
<proteinExistence type="predicted"/>